<proteinExistence type="predicted"/>
<dbReference type="CDD" id="cd19079">
    <property type="entry name" value="AKR_EcYajO-like"/>
    <property type="match status" value="1"/>
</dbReference>
<evidence type="ECO:0000313" key="4">
    <source>
        <dbReference type="EMBL" id="AGM07965.1"/>
    </source>
</evidence>
<dbReference type="FunFam" id="3.20.20.100:FF:000004">
    <property type="entry name" value="Oxidoreductase, aldo/keto reductase"/>
    <property type="match status" value="1"/>
</dbReference>
<dbReference type="Gene3D" id="3.20.20.100">
    <property type="entry name" value="NADP-dependent oxidoreductase domain"/>
    <property type="match status" value="1"/>
</dbReference>
<dbReference type="Proteomes" id="UP000013968">
    <property type="component" value="Chromosome"/>
</dbReference>
<accession>R4SZJ9</accession>
<dbReference type="KEGG" id="aoi:AORI_5382"/>
<dbReference type="GO" id="GO:0005829">
    <property type="term" value="C:cytosol"/>
    <property type="evidence" value="ECO:0007669"/>
    <property type="project" value="TreeGrafter"/>
</dbReference>
<dbReference type="PANTHER" id="PTHR43364">
    <property type="entry name" value="NADH-SPECIFIC METHYLGLYOXAL REDUCTASE-RELATED"/>
    <property type="match status" value="1"/>
</dbReference>
<keyword evidence="5" id="KW-1185">Reference proteome</keyword>
<dbReference type="InterPro" id="IPR036812">
    <property type="entry name" value="NAD(P)_OxRdtase_dom_sf"/>
</dbReference>
<dbReference type="PATRIC" id="fig|1156913.3.peg.5481"/>
<feature type="region of interest" description="Disordered" evidence="2">
    <location>
        <begin position="321"/>
        <end position="357"/>
    </location>
</feature>
<keyword evidence="1" id="KW-0560">Oxidoreductase</keyword>
<dbReference type="InterPro" id="IPR050523">
    <property type="entry name" value="AKR_Detox_Biosynth"/>
</dbReference>
<evidence type="ECO:0000256" key="2">
    <source>
        <dbReference type="SAM" id="MobiDB-lite"/>
    </source>
</evidence>
<dbReference type="InterPro" id="IPR020471">
    <property type="entry name" value="AKR"/>
</dbReference>
<dbReference type="AlphaFoldDB" id="R4SZJ9"/>
<dbReference type="InterPro" id="IPR023210">
    <property type="entry name" value="NADP_OxRdtase_dom"/>
</dbReference>
<gene>
    <name evidence="4" type="ORF">AORI_5382</name>
</gene>
<organism evidence="4 5">
    <name type="scientific">Amycolatopsis keratiniphila</name>
    <dbReference type="NCBI Taxonomy" id="129921"/>
    <lineage>
        <taxon>Bacteria</taxon>
        <taxon>Bacillati</taxon>
        <taxon>Actinomycetota</taxon>
        <taxon>Actinomycetes</taxon>
        <taxon>Pseudonocardiales</taxon>
        <taxon>Pseudonocardiaceae</taxon>
        <taxon>Amycolatopsis</taxon>
        <taxon>Amycolatopsis japonica group</taxon>
    </lineage>
</organism>
<name>R4SZJ9_9PSEU</name>
<protein>
    <submittedName>
        <fullName evidence="4">Aldo/keto reductase</fullName>
    </submittedName>
</protein>
<dbReference type="RefSeq" id="WP_016335705.1">
    <property type="nucleotide sequence ID" value="NC_021252.1"/>
</dbReference>
<dbReference type="PROSITE" id="PS51257">
    <property type="entry name" value="PROKAR_LIPOPROTEIN"/>
    <property type="match status" value="1"/>
</dbReference>
<dbReference type="Pfam" id="PF00248">
    <property type="entry name" value="Aldo_ket_red"/>
    <property type="match status" value="1"/>
</dbReference>
<evidence type="ECO:0000313" key="5">
    <source>
        <dbReference type="Proteomes" id="UP000013968"/>
    </source>
</evidence>
<feature type="domain" description="NADP-dependent oxidoreductase" evidence="3">
    <location>
        <begin position="16"/>
        <end position="317"/>
    </location>
</feature>
<evidence type="ECO:0000256" key="1">
    <source>
        <dbReference type="ARBA" id="ARBA00023002"/>
    </source>
</evidence>
<dbReference type="EMBL" id="CP003410">
    <property type="protein sequence ID" value="AGM07965.1"/>
    <property type="molecule type" value="Genomic_DNA"/>
</dbReference>
<reference evidence="4 5" key="1">
    <citation type="journal article" date="2013" name="BMC Genomics">
        <title>ContigScape: a Cytoscape plugin facilitating microbial genome gap closing.</title>
        <authorList>
            <person name="Tang B."/>
            <person name="Wang Q."/>
            <person name="Yang M."/>
            <person name="Xie F."/>
            <person name="Zhu Y."/>
            <person name="Zhuo Y."/>
            <person name="Wang S."/>
            <person name="Gao H."/>
            <person name="Ding X."/>
            <person name="Zhang L."/>
            <person name="Zhao G."/>
            <person name="Zheng H."/>
        </authorList>
    </citation>
    <scope>NUCLEOTIDE SEQUENCE [LARGE SCALE GENOMIC DNA]</scope>
    <source>
        <strain evidence="4 5">HCCB10007</strain>
    </source>
</reference>
<dbReference type="SUPFAM" id="SSF51430">
    <property type="entry name" value="NAD(P)-linked oxidoreductase"/>
    <property type="match status" value="1"/>
</dbReference>
<sequence>MRQVRMGKSGLTVSGIVLGCMGFGDPGGGTHRWALGIDDARPLFRQAVESGITTFDTANVYSHGASEEITGELVREFARRDDVVIATKVFGNMTQGPKGGGLSRSAILTQLDESLRRLGTDYIDLYQVHRFDPDVTVEETMSALHDVVRAGKVRYIGACSMSAWQFAEMQHAADLHGWTRFVSMQNQYNLLQREEEREMLPFCRYQGVGVIPWSPLARGRLTRAADAETTRSRVDESARRLYDATATADEAIIDAVATIAKSRGVTRAQVALAWVAGQPGITAPILGVTKPHHLADAIAALGLELTPAEQADLTKHYTPRLATGINRSRTGEAVPAPRPESDTARRAARSGAEQRFY</sequence>
<dbReference type="PRINTS" id="PR00069">
    <property type="entry name" value="ALDKETRDTASE"/>
</dbReference>
<dbReference type="GO" id="GO:0016491">
    <property type="term" value="F:oxidoreductase activity"/>
    <property type="evidence" value="ECO:0007669"/>
    <property type="project" value="UniProtKB-KW"/>
</dbReference>
<dbReference type="PANTHER" id="PTHR43364:SF4">
    <property type="entry name" value="NAD(P)-LINKED OXIDOREDUCTASE SUPERFAMILY PROTEIN"/>
    <property type="match status" value="1"/>
</dbReference>
<evidence type="ECO:0000259" key="3">
    <source>
        <dbReference type="Pfam" id="PF00248"/>
    </source>
</evidence>
<dbReference type="HOGENOM" id="CLU_023205_2_0_11"/>